<evidence type="ECO:0000313" key="3">
    <source>
        <dbReference type="Proteomes" id="UP001150062"/>
    </source>
</evidence>
<evidence type="ECO:0000313" key="2">
    <source>
        <dbReference type="EMBL" id="KAJ6244103.1"/>
    </source>
</evidence>
<dbReference type="EMBL" id="JAOAOG010000166">
    <property type="protein sequence ID" value="KAJ6244103.1"/>
    <property type="molecule type" value="Genomic_DNA"/>
</dbReference>
<feature type="compositionally biased region" description="Basic residues" evidence="1">
    <location>
        <begin position="439"/>
        <end position="455"/>
    </location>
</feature>
<feature type="region of interest" description="Disordered" evidence="1">
    <location>
        <begin position="476"/>
        <end position="495"/>
    </location>
</feature>
<reference evidence="2" key="1">
    <citation type="submission" date="2022-08" db="EMBL/GenBank/DDBJ databases">
        <title>Novel sulfate-reducing endosymbionts in the free-living metamonad Anaeramoeba.</title>
        <authorList>
            <person name="Jerlstrom-Hultqvist J."/>
            <person name="Cepicka I."/>
            <person name="Gallot-Lavallee L."/>
            <person name="Salas-Leiva D."/>
            <person name="Curtis B.A."/>
            <person name="Zahonova K."/>
            <person name="Pipaliya S."/>
            <person name="Dacks J."/>
            <person name="Roger A.J."/>
        </authorList>
    </citation>
    <scope>NUCLEOTIDE SEQUENCE</scope>
    <source>
        <strain evidence="2">Schooner1</strain>
    </source>
</reference>
<feature type="region of interest" description="Disordered" evidence="1">
    <location>
        <begin position="436"/>
        <end position="455"/>
    </location>
</feature>
<name>A0ABQ8YHM8_9EUKA</name>
<keyword evidence="3" id="KW-1185">Reference proteome</keyword>
<feature type="compositionally biased region" description="Low complexity" evidence="1">
    <location>
        <begin position="176"/>
        <end position="187"/>
    </location>
</feature>
<comment type="caution">
    <text evidence="2">The sequence shown here is derived from an EMBL/GenBank/DDBJ whole genome shotgun (WGS) entry which is preliminary data.</text>
</comment>
<feature type="compositionally biased region" description="Low complexity" evidence="1">
    <location>
        <begin position="482"/>
        <end position="495"/>
    </location>
</feature>
<feature type="region of interest" description="Disordered" evidence="1">
    <location>
        <begin position="275"/>
        <end position="331"/>
    </location>
</feature>
<organism evidence="2 3">
    <name type="scientific">Anaeramoeba flamelloides</name>
    <dbReference type="NCBI Taxonomy" id="1746091"/>
    <lineage>
        <taxon>Eukaryota</taxon>
        <taxon>Metamonada</taxon>
        <taxon>Anaeramoebidae</taxon>
        <taxon>Anaeramoeba</taxon>
    </lineage>
</organism>
<feature type="compositionally biased region" description="Low complexity" evidence="1">
    <location>
        <begin position="275"/>
        <end position="302"/>
    </location>
</feature>
<dbReference type="Proteomes" id="UP001150062">
    <property type="component" value="Unassembled WGS sequence"/>
</dbReference>
<evidence type="ECO:0000256" key="1">
    <source>
        <dbReference type="SAM" id="MobiDB-lite"/>
    </source>
</evidence>
<protein>
    <submittedName>
        <fullName evidence="2">Uncharacterized protein</fullName>
    </submittedName>
</protein>
<accession>A0ABQ8YHM8</accession>
<feature type="region of interest" description="Disordered" evidence="1">
    <location>
        <begin position="169"/>
        <end position="193"/>
    </location>
</feature>
<sequence>MSDKTQLTLLVRKILGESEYQNLVGSNHSSSSEQEFSTVHSQYPKYTPKMQTDIPTKLPLEHNEQTKCNYTQIRTDLVDEYANYESQLLNRHLNQLLPLADDSSEELNGPSNLQFLDNFKSPSTKFQKKTTELPINFNTQNCFDQLHESIDQFSLLKQFYQNEKPNFHLKNENKSKSQNQNQNQNESHNYGCSSNIKNNNFRITNTINNFLLKQQQLQLQQQRLFQQNMKTIENWKQIERELKNYNQTNIIKQQVIRNNESMIYQNNKSQYYFNGKNNTTTFNTHQASSNNGNNNNSNNNNSDNDHNNDNNISNNNNNNNNNNKNISNTSQNSNTIYRNEELEEVDLESKKALKIIERFLVRPLNLKETTNRENPSIGVIFYLHLRNVIKTSQKSGTNASKYILMDQVDESLIRKGKCSEDMAKFISNRLFFNPEFSKSGRKRGRKPRKQSQIKSKCKCRITNKNKPFNQNKIRKANSPNHSITKSSTTTCSTTSTDTTATAAKTTIDGGSGIYTKPCMEQNFQNNSSVFGNNDNFN</sequence>
<proteinExistence type="predicted"/>
<feature type="compositionally biased region" description="Low complexity" evidence="1">
    <location>
        <begin position="309"/>
        <end position="331"/>
    </location>
</feature>
<gene>
    <name evidence="2" type="ORF">M0813_21367</name>
</gene>